<feature type="domain" description="Rhodanese" evidence="1">
    <location>
        <begin position="71"/>
        <end position="158"/>
    </location>
</feature>
<evidence type="ECO:0000313" key="2">
    <source>
        <dbReference type="EMBL" id="HJB38893.1"/>
    </source>
</evidence>
<dbReference type="AlphaFoldDB" id="A0A9D2M0W2"/>
<dbReference type="Gene3D" id="3.40.250.10">
    <property type="entry name" value="Rhodanese-like domain"/>
    <property type="match status" value="1"/>
</dbReference>
<comment type="caution">
    <text evidence="2">The sequence shown here is derived from an EMBL/GenBank/DDBJ whole genome shotgun (WGS) entry which is preliminary data.</text>
</comment>
<dbReference type="SMART" id="SM00450">
    <property type="entry name" value="RHOD"/>
    <property type="match status" value="1"/>
</dbReference>
<evidence type="ECO:0000259" key="1">
    <source>
        <dbReference type="PROSITE" id="PS50206"/>
    </source>
</evidence>
<dbReference type="Proteomes" id="UP000824209">
    <property type="component" value="Unassembled WGS sequence"/>
</dbReference>
<sequence>MTDFYEGDRVAVYYDGTIAESYPAQINHVYAITLLEAGDARKEAEKEQGAGQNADGYTEITAEVAKEMMDADPDAVILDVREQNEFDAGHIEGAVLLPVGTISEESAAALLPDKETTVLVYCRSGNRSKQAAKALAELGYTQIYEFGGINDWPYGLAGQE</sequence>
<dbReference type="Pfam" id="PF00581">
    <property type="entry name" value="Rhodanese"/>
    <property type="match status" value="1"/>
</dbReference>
<protein>
    <submittedName>
        <fullName evidence="2">Rhodanese-like domain-containing protein</fullName>
    </submittedName>
</protein>
<dbReference type="EMBL" id="DWYA01000008">
    <property type="protein sequence ID" value="HJB38893.1"/>
    <property type="molecule type" value="Genomic_DNA"/>
</dbReference>
<organism evidence="2 3">
    <name type="scientific">Candidatus Ruthenibacterium avium</name>
    <dbReference type="NCBI Taxonomy" id="2838751"/>
    <lineage>
        <taxon>Bacteria</taxon>
        <taxon>Bacillati</taxon>
        <taxon>Bacillota</taxon>
        <taxon>Clostridia</taxon>
        <taxon>Eubacteriales</taxon>
        <taxon>Oscillospiraceae</taxon>
        <taxon>Ruthenibacterium</taxon>
    </lineage>
</organism>
<dbReference type="PROSITE" id="PS50206">
    <property type="entry name" value="RHODANESE_3"/>
    <property type="match status" value="1"/>
</dbReference>
<dbReference type="SUPFAM" id="SSF52821">
    <property type="entry name" value="Rhodanese/Cell cycle control phosphatase"/>
    <property type="match status" value="1"/>
</dbReference>
<dbReference type="InterPro" id="IPR036873">
    <property type="entry name" value="Rhodanese-like_dom_sf"/>
</dbReference>
<proteinExistence type="predicted"/>
<dbReference type="PANTHER" id="PTHR44086:SF10">
    <property type="entry name" value="THIOSULFATE SULFURTRANSFERASE_RHODANESE-LIKE DOMAIN-CONTAINING PROTEIN 3"/>
    <property type="match status" value="1"/>
</dbReference>
<dbReference type="PANTHER" id="PTHR44086">
    <property type="entry name" value="THIOSULFATE SULFURTRANSFERASE RDL2, MITOCHONDRIAL-RELATED"/>
    <property type="match status" value="1"/>
</dbReference>
<gene>
    <name evidence="2" type="ORF">H9943_00680</name>
</gene>
<reference evidence="2" key="1">
    <citation type="journal article" date="2021" name="PeerJ">
        <title>Extensive microbial diversity within the chicken gut microbiome revealed by metagenomics and culture.</title>
        <authorList>
            <person name="Gilroy R."/>
            <person name="Ravi A."/>
            <person name="Getino M."/>
            <person name="Pursley I."/>
            <person name="Horton D.L."/>
            <person name="Alikhan N.F."/>
            <person name="Baker D."/>
            <person name="Gharbi K."/>
            <person name="Hall N."/>
            <person name="Watson M."/>
            <person name="Adriaenssens E.M."/>
            <person name="Foster-Nyarko E."/>
            <person name="Jarju S."/>
            <person name="Secka A."/>
            <person name="Antonio M."/>
            <person name="Oren A."/>
            <person name="Chaudhuri R.R."/>
            <person name="La Ragione R."/>
            <person name="Hildebrand F."/>
            <person name="Pallen M.J."/>
        </authorList>
    </citation>
    <scope>NUCLEOTIDE SEQUENCE</scope>
    <source>
        <strain evidence="2">ChiBcec8-14828</strain>
    </source>
</reference>
<dbReference type="GO" id="GO:0004792">
    <property type="term" value="F:thiosulfate-cyanide sulfurtransferase activity"/>
    <property type="evidence" value="ECO:0007669"/>
    <property type="project" value="TreeGrafter"/>
</dbReference>
<name>A0A9D2M0W2_9FIRM</name>
<dbReference type="InterPro" id="IPR001763">
    <property type="entry name" value="Rhodanese-like_dom"/>
</dbReference>
<accession>A0A9D2M0W2</accession>
<reference evidence="2" key="2">
    <citation type="submission" date="2021-04" db="EMBL/GenBank/DDBJ databases">
        <authorList>
            <person name="Gilroy R."/>
        </authorList>
    </citation>
    <scope>NUCLEOTIDE SEQUENCE</scope>
    <source>
        <strain evidence="2">ChiBcec8-14828</strain>
    </source>
</reference>
<evidence type="ECO:0000313" key="3">
    <source>
        <dbReference type="Proteomes" id="UP000824209"/>
    </source>
</evidence>
<dbReference type="CDD" id="cd00158">
    <property type="entry name" value="RHOD"/>
    <property type="match status" value="1"/>
</dbReference>